<evidence type="ECO:0000313" key="2">
    <source>
        <dbReference type="Proteomes" id="UP000298030"/>
    </source>
</evidence>
<keyword evidence="2" id="KW-1185">Reference proteome</keyword>
<dbReference type="EMBL" id="QPFP01000112">
    <property type="protein sequence ID" value="TEB21371.1"/>
    <property type="molecule type" value="Genomic_DNA"/>
</dbReference>
<comment type="caution">
    <text evidence="1">The sequence shown here is derived from an EMBL/GenBank/DDBJ whole genome shotgun (WGS) entry which is preliminary data.</text>
</comment>
<name>A0A4Y7SI01_COPMI</name>
<sequence>MKGPGWALFISRAEQGLNDLGIPAPSVHSPLVPGPKSDDDDGAPVALRAIPPCFPSLPFSFQVPPSCFYPPSLLRLPLLPIPSSAAFSSNPHSHPITLRLGTIVVVVPSISDVSLSYRICPYPILTFAMSSVVPFRNSPGRNILVRFFGRSGGWALSMCASTVGSEARRGHGVVRGARRRVFGSREGGSPELRGQDRRCFYALGMGGGGEGM</sequence>
<gene>
    <name evidence="1" type="ORF">FA13DRAFT_132074</name>
</gene>
<dbReference type="AlphaFoldDB" id="A0A4Y7SI01"/>
<protein>
    <submittedName>
        <fullName evidence="1">Uncharacterized protein</fullName>
    </submittedName>
</protein>
<organism evidence="1 2">
    <name type="scientific">Coprinellus micaceus</name>
    <name type="common">Glistening ink-cap mushroom</name>
    <name type="synonym">Coprinus micaceus</name>
    <dbReference type="NCBI Taxonomy" id="71717"/>
    <lineage>
        <taxon>Eukaryota</taxon>
        <taxon>Fungi</taxon>
        <taxon>Dikarya</taxon>
        <taxon>Basidiomycota</taxon>
        <taxon>Agaricomycotina</taxon>
        <taxon>Agaricomycetes</taxon>
        <taxon>Agaricomycetidae</taxon>
        <taxon>Agaricales</taxon>
        <taxon>Agaricineae</taxon>
        <taxon>Psathyrellaceae</taxon>
        <taxon>Coprinellus</taxon>
    </lineage>
</organism>
<reference evidence="1 2" key="1">
    <citation type="journal article" date="2019" name="Nat. Ecol. Evol.">
        <title>Megaphylogeny resolves global patterns of mushroom evolution.</title>
        <authorList>
            <person name="Varga T."/>
            <person name="Krizsan K."/>
            <person name="Foldi C."/>
            <person name="Dima B."/>
            <person name="Sanchez-Garcia M."/>
            <person name="Sanchez-Ramirez S."/>
            <person name="Szollosi G.J."/>
            <person name="Szarkandi J.G."/>
            <person name="Papp V."/>
            <person name="Albert L."/>
            <person name="Andreopoulos W."/>
            <person name="Angelini C."/>
            <person name="Antonin V."/>
            <person name="Barry K.W."/>
            <person name="Bougher N.L."/>
            <person name="Buchanan P."/>
            <person name="Buyck B."/>
            <person name="Bense V."/>
            <person name="Catcheside P."/>
            <person name="Chovatia M."/>
            <person name="Cooper J."/>
            <person name="Damon W."/>
            <person name="Desjardin D."/>
            <person name="Finy P."/>
            <person name="Geml J."/>
            <person name="Haridas S."/>
            <person name="Hughes K."/>
            <person name="Justo A."/>
            <person name="Karasinski D."/>
            <person name="Kautmanova I."/>
            <person name="Kiss B."/>
            <person name="Kocsube S."/>
            <person name="Kotiranta H."/>
            <person name="LaButti K.M."/>
            <person name="Lechner B.E."/>
            <person name="Liimatainen K."/>
            <person name="Lipzen A."/>
            <person name="Lukacs Z."/>
            <person name="Mihaltcheva S."/>
            <person name="Morgado L.N."/>
            <person name="Niskanen T."/>
            <person name="Noordeloos M.E."/>
            <person name="Ohm R.A."/>
            <person name="Ortiz-Santana B."/>
            <person name="Ovrebo C."/>
            <person name="Racz N."/>
            <person name="Riley R."/>
            <person name="Savchenko A."/>
            <person name="Shiryaev A."/>
            <person name="Soop K."/>
            <person name="Spirin V."/>
            <person name="Szebenyi C."/>
            <person name="Tomsovsky M."/>
            <person name="Tulloss R.E."/>
            <person name="Uehling J."/>
            <person name="Grigoriev I.V."/>
            <person name="Vagvolgyi C."/>
            <person name="Papp T."/>
            <person name="Martin F.M."/>
            <person name="Miettinen O."/>
            <person name="Hibbett D.S."/>
            <person name="Nagy L.G."/>
        </authorList>
    </citation>
    <scope>NUCLEOTIDE SEQUENCE [LARGE SCALE GENOMIC DNA]</scope>
    <source>
        <strain evidence="1 2">FP101781</strain>
    </source>
</reference>
<evidence type="ECO:0000313" key="1">
    <source>
        <dbReference type="EMBL" id="TEB21371.1"/>
    </source>
</evidence>
<proteinExistence type="predicted"/>
<dbReference type="Proteomes" id="UP000298030">
    <property type="component" value="Unassembled WGS sequence"/>
</dbReference>
<accession>A0A4Y7SI01</accession>